<sequence>DHDRKLRPPPRPGASAPGGPAPGSAAHGAAGHVRQRSVPSPGAAGRRSRAHPDGRGPRDPEELGVPEPALGSRTSGHGAQCRPDPGLPLALRRL</sequence>
<evidence type="ECO:0000313" key="2">
    <source>
        <dbReference type="EMBL" id="CAA9273665.1"/>
    </source>
</evidence>
<feature type="non-terminal residue" evidence="2">
    <location>
        <position position="94"/>
    </location>
</feature>
<gene>
    <name evidence="2" type="ORF">AVDCRST_MAG57-3300</name>
</gene>
<feature type="non-terminal residue" evidence="2">
    <location>
        <position position="1"/>
    </location>
</feature>
<reference evidence="2" key="1">
    <citation type="submission" date="2020-02" db="EMBL/GenBank/DDBJ databases">
        <authorList>
            <person name="Meier V. D."/>
        </authorList>
    </citation>
    <scope>NUCLEOTIDE SEQUENCE</scope>
    <source>
        <strain evidence="2">AVDCRST_MAG57</strain>
    </source>
</reference>
<evidence type="ECO:0000256" key="1">
    <source>
        <dbReference type="SAM" id="MobiDB-lite"/>
    </source>
</evidence>
<protein>
    <submittedName>
        <fullName evidence="2">Uncharacterized protein</fullName>
    </submittedName>
</protein>
<feature type="compositionally biased region" description="Low complexity" evidence="1">
    <location>
        <begin position="13"/>
        <end position="32"/>
    </location>
</feature>
<feature type="region of interest" description="Disordered" evidence="1">
    <location>
        <begin position="1"/>
        <end position="94"/>
    </location>
</feature>
<proteinExistence type="predicted"/>
<feature type="compositionally biased region" description="Basic and acidic residues" evidence="1">
    <location>
        <begin position="50"/>
        <end position="61"/>
    </location>
</feature>
<dbReference type="AlphaFoldDB" id="A0A6J4J927"/>
<organism evidence="2">
    <name type="scientific">uncultured Blastococcus sp</name>
    <dbReference type="NCBI Taxonomy" id="217144"/>
    <lineage>
        <taxon>Bacteria</taxon>
        <taxon>Bacillati</taxon>
        <taxon>Actinomycetota</taxon>
        <taxon>Actinomycetes</taxon>
        <taxon>Geodermatophilales</taxon>
        <taxon>Geodermatophilaceae</taxon>
        <taxon>Blastococcus</taxon>
        <taxon>environmental samples</taxon>
    </lineage>
</organism>
<accession>A0A6J4J927</accession>
<name>A0A6J4J927_9ACTN</name>
<dbReference type="EMBL" id="CADCTI010000272">
    <property type="protein sequence ID" value="CAA9273665.1"/>
    <property type="molecule type" value="Genomic_DNA"/>
</dbReference>